<evidence type="ECO:0000313" key="16">
    <source>
        <dbReference type="Proteomes" id="UP000038040"/>
    </source>
</evidence>
<evidence type="ECO:0000256" key="9">
    <source>
        <dbReference type="ARBA" id="ARBA00030762"/>
    </source>
</evidence>
<keyword evidence="6 11" id="KW-0862">Zinc</keyword>
<evidence type="ECO:0000313" key="18">
    <source>
        <dbReference type="WBParaSite" id="DME_0000843801-mRNA-1"/>
    </source>
</evidence>
<feature type="domain" description="Phosphomannose isomerase type I catalytic" evidence="13">
    <location>
        <begin position="5"/>
        <end position="103"/>
    </location>
</feature>
<feature type="active site" evidence="10">
    <location>
        <position position="226"/>
    </location>
</feature>
<dbReference type="OrthoDB" id="6605218at2759"/>
<dbReference type="PANTHER" id="PTHR10309:SF0">
    <property type="entry name" value="MANNOSE-6-PHOSPHATE ISOMERASE"/>
    <property type="match status" value="1"/>
</dbReference>
<feature type="binding site" evidence="11">
    <location>
        <position position="207"/>
    </location>
    <ligand>
        <name>Zn(2+)</name>
        <dbReference type="ChEBI" id="CHEBI:29105"/>
    </ligand>
</feature>
<dbReference type="EC" id="5.3.1.8" evidence="4"/>
<dbReference type="InterPro" id="IPR046457">
    <property type="entry name" value="PMI_typeI_cat"/>
</dbReference>
<evidence type="ECO:0000256" key="5">
    <source>
        <dbReference type="ARBA" id="ARBA00022723"/>
    </source>
</evidence>
<evidence type="ECO:0000256" key="12">
    <source>
        <dbReference type="RuleBase" id="RU004248"/>
    </source>
</evidence>
<gene>
    <name evidence="15" type="ORF">DME_LOCUS10382</name>
</gene>
<dbReference type="GO" id="GO:0005829">
    <property type="term" value="C:cytosol"/>
    <property type="evidence" value="ECO:0007669"/>
    <property type="project" value="TreeGrafter"/>
</dbReference>
<dbReference type="Proteomes" id="UP000038040">
    <property type="component" value="Unplaced"/>
</dbReference>
<comment type="cofactor">
    <cofactor evidence="11">
        <name>Zn(2+)</name>
        <dbReference type="ChEBI" id="CHEBI:29105"/>
    </cofactor>
    <text evidence="11">Binds 1 zinc ion per subunit.</text>
</comment>
<dbReference type="GO" id="GO:0004476">
    <property type="term" value="F:mannose-6-phosphate isomerase activity"/>
    <property type="evidence" value="ECO:0007669"/>
    <property type="project" value="UniProtKB-EC"/>
</dbReference>
<evidence type="ECO:0000256" key="4">
    <source>
        <dbReference type="ARBA" id="ARBA00011956"/>
    </source>
</evidence>
<dbReference type="PROSITE" id="PS00965">
    <property type="entry name" value="PMI_I_1"/>
    <property type="match status" value="1"/>
</dbReference>
<reference evidence="18" key="1">
    <citation type="submission" date="2017-02" db="UniProtKB">
        <authorList>
            <consortium name="WormBaseParasite"/>
        </authorList>
    </citation>
    <scope>IDENTIFICATION</scope>
</reference>
<dbReference type="Proteomes" id="UP000274756">
    <property type="component" value="Unassembled WGS sequence"/>
</dbReference>
<keyword evidence="17" id="KW-1185">Reference proteome</keyword>
<dbReference type="EMBL" id="UYYG01001214">
    <property type="protein sequence ID" value="VDN60409.1"/>
    <property type="molecule type" value="Genomic_DNA"/>
</dbReference>
<evidence type="ECO:0000313" key="17">
    <source>
        <dbReference type="Proteomes" id="UP000274756"/>
    </source>
</evidence>
<feature type="binding site" evidence="11">
    <location>
        <position position="60"/>
    </location>
    <ligand>
        <name>Zn(2+)</name>
        <dbReference type="ChEBI" id="CHEBI:29105"/>
    </ligand>
</feature>
<keyword evidence="7" id="KW-0413">Isomerase</keyword>
<evidence type="ECO:0000256" key="3">
    <source>
        <dbReference type="ARBA" id="ARBA00010772"/>
    </source>
</evidence>
<dbReference type="Pfam" id="PF20512">
    <property type="entry name" value="PMI_typeI_hel"/>
    <property type="match status" value="1"/>
</dbReference>
<dbReference type="InterPro" id="IPR014710">
    <property type="entry name" value="RmlC-like_jellyroll"/>
</dbReference>
<feature type="domain" description="Phosphomannose isomerase type I helical insertion" evidence="14">
    <location>
        <begin position="126"/>
        <end position="188"/>
    </location>
</feature>
<dbReference type="Pfam" id="PF20511">
    <property type="entry name" value="PMI_typeI_cat"/>
    <property type="match status" value="1"/>
</dbReference>
<dbReference type="PANTHER" id="PTHR10309">
    <property type="entry name" value="MANNOSE-6-PHOSPHATE ISOMERASE"/>
    <property type="match status" value="1"/>
</dbReference>
<evidence type="ECO:0000256" key="7">
    <source>
        <dbReference type="ARBA" id="ARBA00023235"/>
    </source>
</evidence>
<sequence>MRYLKMWMGTHRNGPSSICSTNMPLAEYISINKTSLAEHENGNIGFLFKVLSVNKPLSIQSHPNKEEAKVLHARDPTHYPDDNHKPEMAIALSDFELLCGFRPSKEIYDNIKSLYISCIERLTDSNEEKQREALKIIFSDMMNSATDVISTAINSMVEQGTHSSFDKLLLRLNCEFPNDIGVFAPLLLNYFTLKKGESVFLEPNQPHAYLLGDCVECMACSDNTIRAGLTPKFKDVKTLISSLSFKMSPPPYFLAKKLRPGLVEYRPPVKEFAVHEIKHDFDGSTDIGSSSILIVIDGKAKFVADKEEIFVNKGEVVFLPNNAFVSSIVSSENFLAYRAFTPLK</sequence>
<evidence type="ECO:0000256" key="11">
    <source>
        <dbReference type="PIRSR" id="PIRSR001480-2"/>
    </source>
</evidence>
<evidence type="ECO:0000256" key="1">
    <source>
        <dbReference type="ARBA" id="ARBA00000757"/>
    </source>
</evidence>
<organism evidence="16 18">
    <name type="scientific">Dracunculus medinensis</name>
    <name type="common">Guinea worm</name>
    <dbReference type="NCBI Taxonomy" id="318479"/>
    <lineage>
        <taxon>Eukaryota</taxon>
        <taxon>Metazoa</taxon>
        <taxon>Ecdysozoa</taxon>
        <taxon>Nematoda</taxon>
        <taxon>Chromadorea</taxon>
        <taxon>Rhabditida</taxon>
        <taxon>Spirurina</taxon>
        <taxon>Dracunculoidea</taxon>
        <taxon>Dracunculidae</taxon>
        <taxon>Dracunculus</taxon>
    </lineage>
</organism>
<evidence type="ECO:0000256" key="6">
    <source>
        <dbReference type="ARBA" id="ARBA00022833"/>
    </source>
</evidence>
<protein>
    <recommendedName>
        <fullName evidence="4">mannose-6-phosphate isomerase</fullName>
        <ecNumber evidence="4">5.3.1.8</ecNumber>
    </recommendedName>
    <alternativeName>
        <fullName evidence="8">Phosphohexomutase</fullName>
    </alternativeName>
    <alternativeName>
        <fullName evidence="9">Phosphomannose isomerase</fullName>
    </alternativeName>
</protein>
<dbReference type="Gene3D" id="1.10.441.10">
    <property type="entry name" value="Phosphomannose Isomerase, domain 2"/>
    <property type="match status" value="1"/>
</dbReference>
<dbReference type="GO" id="GO:0008270">
    <property type="term" value="F:zinc ion binding"/>
    <property type="evidence" value="ECO:0007669"/>
    <property type="project" value="InterPro"/>
</dbReference>
<evidence type="ECO:0000259" key="13">
    <source>
        <dbReference type="Pfam" id="PF20511"/>
    </source>
</evidence>
<dbReference type="Gene3D" id="2.60.120.10">
    <property type="entry name" value="Jelly Rolls"/>
    <property type="match status" value="2"/>
</dbReference>
<dbReference type="GO" id="GO:0009298">
    <property type="term" value="P:GDP-mannose biosynthetic process"/>
    <property type="evidence" value="ECO:0007669"/>
    <property type="project" value="UniProtKB-UniPathway"/>
</dbReference>
<name>A0A0N4UKZ4_DRAME</name>
<evidence type="ECO:0000259" key="14">
    <source>
        <dbReference type="Pfam" id="PF20512"/>
    </source>
</evidence>
<dbReference type="WBParaSite" id="DME_0000843801-mRNA-1">
    <property type="protein sequence ID" value="DME_0000843801-mRNA-1"/>
    <property type="gene ID" value="DME_0000843801"/>
</dbReference>
<evidence type="ECO:0000256" key="2">
    <source>
        <dbReference type="ARBA" id="ARBA00004666"/>
    </source>
</evidence>
<dbReference type="CDD" id="cd07011">
    <property type="entry name" value="cupin_PMI_type_I_N"/>
    <property type="match status" value="1"/>
</dbReference>
<evidence type="ECO:0000313" key="15">
    <source>
        <dbReference type="EMBL" id="VDN60409.1"/>
    </source>
</evidence>
<evidence type="ECO:0000256" key="8">
    <source>
        <dbReference type="ARBA" id="ARBA00029741"/>
    </source>
</evidence>
<feature type="binding site" evidence="11">
    <location>
        <position position="87"/>
    </location>
    <ligand>
        <name>Zn(2+)</name>
        <dbReference type="ChEBI" id="CHEBI:29105"/>
    </ligand>
</feature>
<dbReference type="PROSITE" id="PS00966">
    <property type="entry name" value="PMI_I_2"/>
    <property type="match status" value="1"/>
</dbReference>
<dbReference type="InterPro" id="IPR046458">
    <property type="entry name" value="PMI_typeI_hel"/>
</dbReference>
<comment type="pathway">
    <text evidence="2 12">Nucleotide-sugar biosynthesis; GDP-alpha-D-mannose biosynthesis; alpha-D-mannose 1-phosphate from D-fructose 6-phosphate: step 1/2.</text>
</comment>
<dbReference type="STRING" id="318479.A0A0N4UKZ4"/>
<dbReference type="InterPro" id="IPR016305">
    <property type="entry name" value="Mannose-6-P_Isomerase"/>
</dbReference>
<comment type="catalytic activity">
    <reaction evidence="1">
        <text>D-mannose 6-phosphate = D-fructose 6-phosphate</text>
        <dbReference type="Rhea" id="RHEA:12356"/>
        <dbReference type="ChEBI" id="CHEBI:58735"/>
        <dbReference type="ChEBI" id="CHEBI:61527"/>
        <dbReference type="EC" id="5.3.1.8"/>
    </reaction>
</comment>
<dbReference type="NCBIfam" id="TIGR00218">
    <property type="entry name" value="manA"/>
    <property type="match status" value="1"/>
</dbReference>
<dbReference type="GO" id="GO:0005975">
    <property type="term" value="P:carbohydrate metabolic process"/>
    <property type="evidence" value="ECO:0007669"/>
    <property type="project" value="InterPro"/>
</dbReference>
<dbReference type="InterPro" id="IPR011051">
    <property type="entry name" value="RmlC_Cupin_sf"/>
</dbReference>
<comment type="similarity">
    <text evidence="3">Belongs to the mannose-6-phosphate isomerase type 1 family.</text>
</comment>
<dbReference type="InterPro" id="IPR018050">
    <property type="entry name" value="Pmannose_isomerase-type1_CS"/>
</dbReference>
<evidence type="ECO:0000256" key="10">
    <source>
        <dbReference type="PIRSR" id="PIRSR001480-1"/>
    </source>
</evidence>
<proteinExistence type="inferred from homology"/>
<accession>A0A0N4UKZ4</accession>
<reference evidence="15 17" key="2">
    <citation type="submission" date="2018-11" db="EMBL/GenBank/DDBJ databases">
        <authorList>
            <consortium name="Pathogen Informatics"/>
        </authorList>
    </citation>
    <scope>NUCLEOTIDE SEQUENCE [LARGE SCALE GENOMIC DNA]</scope>
</reference>
<keyword evidence="5 11" id="KW-0479">Metal-binding</keyword>
<dbReference type="UniPathway" id="UPA00126">
    <property type="reaction ID" value="UER00423"/>
</dbReference>
<dbReference type="PIRSF" id="PIRSF001480">
    <property type="entry name" value="Mannose-6-phosphate_isomerase"/>
    <property type="match status" value="1"/>
</dbReference>
<feature type="binding site" evidence="11">
    <location>
        <position position="62"/>
    </location>
    <ligand>
        <name>Zn(2+)</name>
        <dbReference type="ChEBI" id="CHEBI:29105"/>
    </ligand>
</feature>
<dbReference type="InterPro" id="IPR001250">
    <property type="entry name" value="Man6P_Isoase-1"/>
</dbReference>
<dbReference type="PRINTS" id="PR00714">
    <property type="entry name" value="MAN6PISMRASE"/>
</dbReference>
<dbReference type="AlphaFoldDB" id="A0A0N4UKZ4"/>
<dbReference type="SUPFAM" id="SSF51182">
    <property type="entry name" value="RmlC-like cupins"/>
    <property type="match status" value="1"/>
</dbReference>